<sequence length="40" mass="4728">MFTLDAAPEEYGDTWFEVAFTEREHPPDPFRPVGIRLGFW</sequence>
<organism evidence="1 2">
    <name type="scientific">Actinomycetospora chibensis</name>
    <dbReference type="NCBI Taxonomy" id="663606"/>
    <lineage>
        <taxon>Bacteria</taxon>
        <taxon>Bacillati</taxon>
        <taxon>Actinomycetota</taxon>
        <taxon>Actinomycetes</taxon>
        <taxon>Pseudonocardiales</taxon>
        <taxon>Pseudonocardiaceae</taxon>
        <taxon>Actinomycetospora</taxon>
    </lineage>
</organism>
<evidence type="ECO:0000313" key="2">
    <source>
        <dbReference type="Proteomes" id="UP001595909"/>
    </source>
</evidence>
<gene>
    <name evidence="1" type="ORF">ACFPEL_26855</name>
</gene>
<dbReference type="RefSeq" id="WP_274190063.1">
    <property type="nucleotide sequence ID" value="NZ_BAABHN010000052.1"/>
</dbReference>
<accession>A0ABV9RR34</accession>
<name>A0ABV9RR34_9PSEU</name>
<reference evidence="2" key="1">
    <citation type="journal article" date="2019" name="Int. J. Syst. Evol. Microbiol.">
        <title>The Global Catalogue of Microorganisms (GCM) 10K type strain sequencing project: providing services to taxonomists for standard genome sequencing and annotation.</title>
        <authorList>
            <consortium name="The Broad Institute Genomics Platform"/>
            <consortium name="The Broad Institute Genome Sequencing Center for Infectious Disease"/>
            <person name="Wu L."/>
            <person name="Ma J."/>
        </authorList>
    </citation>
    <scope>NUCLEOTIDE SEQUENCE [LARGE SCALE GENOMIC DNA]</scope>
    <source>
        <strain evidence="2">CCUG 50347</strain>
    </source>
</reference>
<evidence type="ECO:0000313" key="1">
    <source>
        <dbReference type="EMBL" id="MFC4836055.1"/>
    </source>
</evidence>
<dbReference type="EMBL" id="JBHSIM010000052">
    <property type="protein sequence ID" value="MFC4836055.1"/>
    <property type="molecule type" value="Genomic_DNA"/>
</dbReference>
<protein>
    <submittedName>
        <fullName evidence="1">Uncharacterized protein</fullName>
    </submittedName>
</protein>
<comment type="caution">
    <text evidence="1">The sequence shown here is derived from an EMBL/GenBank/DDBJ whole genome shotgun (WGS) entry which is preliminary data.</text>
</comment>
<keyword evidence="2" id="KW-1185">Reference proteome</keyword>
<dbReference type="Proteomes" id="UP001595909">
    <property type="component" value="Unassembled WGS sequence"/>
</dbReference>
<proteinExistence type="predicted"/>